<reference evidence="2" key="2">
    <citation type="journal article" date="2010" name="Nature">
        <title>Comparative genomics reveals mobile pathogenicity chromosomes in Fusarium.</title>
        <authorList>
            <person name="Ma L.J."/>
            <person name="van der Does H.C."/>
            <person name="Borkovich K.A."/>
            <person name="Coleman J.J."/>
            <person name="Daboussi M.J."/>
            <person name="Di Pietro A."/>
            <person name="Dufresne M."/>
            <person name="Freitag M."/>
            <person name="Grabherr M."/>
            <person name="Henrissat B."/>
            <person name="Houterman P.M."/>
            <person name="Kang S."/>
            <person name="Shim W.B."/>
            <person name="Woloshuk C."/>
            <person name="Xie X."/>
            <person name="Xu J.R."/>
            <person name="Antoniw J."/>
            <person name="Baker S.E."/>
            <person name="Bluhm B.H."/>
            <person name="Breakspear A."/>
            <person name="Brown D.W."/>
            <person name="Butchko R.A."/>
            <person name="Chapman S."/>
            <person name="Coulson R."/>
            <person name="Coutinho P.M."/>
            <person name="Danchin E.G."/>
            <person name="Diener A."/>
            <person name="Gale L.R."/>
            <person name="Gardiner D.M."/>
            <person name="Goff S."/>
            <person name="Hammond-Kosack K.E."/>
            <person name="Hilburn K."/>
            <person name="Hua-Van A."/>
            <person name="Jonkers W."/>
            <person name="Kazan K."/>
            <person name="Kodira C.D."/>
            <person name="Koehrsen M."/>
            <person name="Kumar L."/>
            <person name="Lee Y.H."/>
            <person name="Li L."/>
            <person name="Manners J.M."/>
            <person name="Miranda-Saavedra D."/>
            <person name="Mukherjee M."/>
            <person name="Park G."/>
            <person name="Park J."/>
            <person name="Park S.Y."/>
            <person name="Proctor R.H."/>
            <person name="Regev A."/>
            <person name="Ruiz-Roldan M.C."/>
            <person name="Sain D."/>
            <person name="Sakthikumar S."/>
            <person name="Sykes S."/>
            <person name="Schwartz D.C."/>
            <person name="Turgeon B.G."/>
            <person name="Wapinski I."/>
            <person name="Yoder O."/>
            <person name="Young S."/>
            <person name="Zeng Q."/>
            <person name="Zhou S."/>
            <person name="Galagan J."/>
            <person name="Cuomo C.A."/>
            <person name="Kistler H.C."/>
            <person name="Rep M."/>
        </authorList>
    </citation>
    <scope>NUCLEOTIDE SEQUENCE [LARGE SCALE GENOMIC DNA]</scope>
    <source>
        <strain evidence="2">4287</strain>
    </source>
</reference>
<reference evidence="2" key="1">
    <citation type="submission" date="2007-04" db="EMBL/GenBank/DDBJ databases">
        <authorList>
            <consortium name="The Broad Institute Genome Sequencing Platform"/>
            <person name="Birren B."/>
            <person name="Lander E."/>
            <person name="Galagan J."/>
            <person name="Nusbaum C."/>
            <person name="Devon K."/>
            <person name="Ma L.-J."/>
            <person name="Jaffe D."/>
            <person name="Butler J."/>
            <person name="Alvarez P."/>
            <person name="Gnerre S."/>
            <person name="Grabherr M."/>
            <person name="Kleber M."/>
            <person name="Mauceli E."/>
            <person name="Brockman W."/>
            <person name="MacCallum I.A."/>
            <person name="Young S."/>
            <person name="LaButti K."/>
            <person name="DeCaprio D."/>
            <person name="Crawford M."/>
            <person name="Koehrsen M."/>
            <person name="Engels R."/>
            <person name="Montgomery P."/>
            <person name="Pearson M."/>
            <person name="Howarth C."/>
            <person name="Larson L."/>
            <person name="White J."/>
            <person name="O'Leary S."/>
            <person name="Kodira C."/>
            <person name="Zeng Q."/>
            <person name="Yandava C."/>
            <person name="Alvarado L."/>
            <person name="Kistler C."/>
            <person name="Shim W.-B."/>
            <person name="Kang S."/>
            <person name="Woloshuk C."/>
        </authorList>
    </citation>
    <scope>NUCLEOTIDE SEQUENCE</scope>
    <source>
        <strain evidence="2">4287</strain>
    </source>
</reference>
<organism evidence="2 4">
    <name type="scientific">Fusarium oxysporum f. sp. lycopersici (strain 4287 / CBS 123668 / FGSC 9935 / NRRL 34936)</name>
    <name type="common">Fusarium vascular wilt of tomato</name>
    <dbReference type="NCBI Taxonomy" id="426428"/>
    <lineage>
        <taxon>Eukaryota</taxon>
        <taxon>Fungi</taxon>
        <taxon>Dikarya</taxon>
        <taxon>Ascomycota</taxon>
        <taxon>Pezizomycotina</taxon>
        <taxon>Sordariomycetes</taxon>
        <taxon>Hypocreomycetidae</taxon>
        <taxon>Hypocreales</taxon>
        <taxon>Nectriaceae</taxon>
        <taxon>Fusarium</taxon>
        <taxon>Fusarium oxysporum species complex</taxon>
    </lineage>
</organism>
<dbReference type="EMBL" id="DS231727">
    <property type="protein sequence ID" value="KNB18658.1"/>
    <property type="molecule type" value="Genomic_DNA"/>
</dbReference>
<sequence length="569" mass="64511">MDDYEHFQHLALRPHTKTSLSLMSAATRVAHKRFENCTSRLLSTDLTSFPPHQLATQEDVDESLRDLVGPVDETWTERVNKLSQLKRPPEDSRITQSMWYLLRGGHLDFGIVEDYLQLLRSTSHHVEIAPARMFRHDQNCIQETEGIDHPIITPFCHENNWAFAVAYSDCVHWYDSTPNTATLVPPIAGARPVVEGWRGPQNNNLADSGVFMLMGIKLILQRKPHLSQRVADELNQSFRSCIFIELLCQKVQPTSTDLHHINLEQVLDTGYLSSTADQISHRHALTDGQQESSFFEDAMAATISATRAISSASSVICQAEEANAMSRNPELGPATDPDRPPGLSSLQPQHPANTSRKRRSQPRATSERAEGGVQRILDDRKVILDNLSHAIHFKRSALVSFADDPIVLRALLRYSRTSGNLHRRYHAVLFHWMAEDNERIIEMKSTMGEDAEKRIKRDLWSCNFWKKVSDIGMKHGLGPLVPLCAFVNDFSGYRLSEDAQGPLIKELENRLQNETDMLRIWLQDARGLCEAILVGPTPVASFNIDKYNFQAEFDMTDDQFRFYVCSGLN</sequence>
<feature type="compositionally biased region" description="Polar residues" evidence="1">
    <location>
        <begin position="344"/>
        <end position="354"/>
    </location>
</feature>
<dbReference type="RefSeq" id="XP_018242934.1">
    <property type="nucleotide sequence ID" value="XM_018399660.1"/>
</dbReference>
<dbReference type="GeneID" id="28963032"/>
<evidence type="ECO:0000313" key="2">
    <source>
        <dbReference type="EMBL" id="KNB04889.1"/>
    </source>
</evidence>
<name>A0A0J9V002_FUSO4</name>
<dbReference type="VEuPathDB" id="FungiDB:FOXG_22326"/>
<feature type="region of interest" description="Disordered" evidence="1">
    <location>
        <begin position="326"/>
        <end position="372"/>
    </location>
</feature>
<evidence type="ECO:0000313" key="3">
    <source>
        <dbReference type="EMBL" id="KNB18658.1"/>
    </source>
</evidence>
<evidence type="ECO:0000313" key="4">
    <source>
        <dbReference type="Proteomes" id="UP000009097"/>
    </source>
</evidence>
<proteinExistence type="predicted"/>
<dbReference type="GeneID" id="28960152"/>
<evidence type="ECO:0000256" key="1">
    <source>
        <dbReference type="SAM" id="MobiDB-lite"/>
    </source>
</evidence>
<dbReference type="Proteomes" id="UP000009097">
    <property type="component" value="Unassembled WGS sequence"/>
</dbReference>
<dbReference type="KEGG" id="fox:FOXG_22326"/>
<dbReference type="OrthoDB" id="5043919at2759"/>
<dbReference type="KEGG" id="fox:FOXG_19446"/>
<protein>
    <submittedName>
        <fullName evidence="2">Uncharacterized protein</fullName>
    </submittedName>
</protein>
<accession>A0A0J9V002</accession>
<dbReference type="VEuPathDB" id="FungiDB:FOXG_19446"/>
<dbReference type="AlphaFoldDB" id="A0A0J9V002"/>
<gene>
    <name evidence="2" type="ORF">FOXG_19446</name>
    <name evidence="3" type="ORF">FOXG_22326</name>
</gene>
<dbReference type="EMBL" id="DS231702">
    <property type="protein sequence ID" value="KNB04889.1"/>
    <property type="molecule type" value="Genomic_DNA"/>
</dbReference>
<dbReference type="RefSeq" id="XP_018256703.1">
    <property type="nucleotide sequence ID" value="XM_018402730.1"/>
</dbReference>